<dbReference type="RefSeq" id="WP_186936181.1">
    <property type="nucleotide sequence ID" value="NZ_JACOPS010000006.1"/>
</dbReference>
<protein>
    <submittedName>
        <fullName evidence="1">Uncharacterized protein</fullName>
    </submittedName>
</protein>
<comment type="caution">
    <text evidence="1">The sequence shown here is derived from an EMBL/GenBank/DDBJ whole genome shotgun (WGS) entry which is preliminary data.</text>
</comment>
<evidence type="ECO:0000313" key="2">
    <source>
        <dbReference type="Proteomes" id="UP000636755"/>
    </source>
</evidence>
<reference evidence="1 2" key="1">
    <citation type="submission" date="2020-08" db="EMBL/GenBank/DDBJ databases">
        <title>Genome public.</title>
        <authorList>
            <person name="Liu C."/>
            <person name="Sun Q."/>
        </authorList>
    </citation>
    <scope>NUCLEOTIDE SEQUENCE [LARGE SCALE GENOMIC DNA]</scope>
    <source>
        <strain evidence="1 2">NSJ-71</strain>
    </source>
</reference>
<dbReference type="Proteomes" id="UP000636755">
    <property type="component" value="Unassembled WGS sequence"/>
</dbReference>
<keyword evidence="2" id="KW-1185">Reference proteome</keyword>
<name>A0ABR7HNK4_9FIRM</name>
<evidence type="ECO:0000313" key="1">
    <source>
        <dbReference type="EMBL" id="MBC5728996.1"/>
    </source>
</evidence>
<sequence>MGKDMKYLDVAEDNAAKAATESGTYSGSYGDKIDTAINSWLSNRGFDYNTSNDKDYQKYVEQYKDNTQTGAQLSRQTAAQLANGYEPSYADIVAGEVANKQMENVSDAVPTYKQMAQLDYNAEQNRLANAGNIYSQLDSTEYSRNRDLTQDYKNQLNTLYNRYVADRQSNLQLNELNNNIYETKLNAEQNRIEDERNAENSRYIYNTQSADSKAQIAQAEEENDRKIQYNKSQDAYNNWLARVSEMQKADENKGKTRNAEAVFAAMGVTENDFKEDGDKYDEKGINNYVTYSKAYIDGALEAGRINSDERDYLYNKIGVTSDDEKYNNGIAESFINAYLKKEDKNGNVSYANEAFTKKQLEIGFDKGHISKDDVAYIAAKLGINI</sequence>
<dbReference type="EMBL" id="JACOPS010000006">
    <property type="protein sequence ID" value="MBC5728996.1"/>
    <property type="molecule type" value="Genomic_DNA"/>
</dbReference>
<proteinExistence type="predicted"/>
<accession>A0ABR7HNK4</accession>
<organism evidence="1 2">
    <name type="scientific">Ruminococcus intestinalis</name>
    <dbReference type="NCBI Taxonomy" id="2763066"/>
    <lineage>
        <taxon>Bacteria</taxon>
        <taxon>Bacillati</taxon>
        <taxon>Bacillota</taxon>
        <taxon>Clostridia</taxon>
        <taxon>Eubacteriales</taxon>
        <taxon>Oscillospiraceae</taxon>
        <taxon>Ruminococcus</taxon>
    </lineage>
</organism>
<gene>
    <name evidence="1" type="ORF">H8R91_10790</name>
</gene>